<accession>A0ABS8IS27</accession>
<proteinExistence type="predicted"/>
<dbReference type="RefSeq" id="WP_229432363.1">
    <property type="nucleotide sequence ID" value="NZ_JAJHPV010000013.1"/>
</dbReference>
<feature type="region of interest" description="Disordered" evidence="1">
    <location>
        <begin position="1"/>
        <end position="24"/>
    </location>
</feature>
<name>A0ABS8IS27_9BURK</name>
<dbReference type="Proteomes" id="UP001198701">
    <property type="component" value="Unassembled WGS sequence"/>
</dbReference>
<protein>
    <submittedName>
        <fullName evidence="2">Uncharacterized protein</fullName>
    </submittedName>
</protein>
<keyword evidence="3" id="KW-1185">Reference proteome</keyword>
<evidence type="ECO:0000256" key="1">
    <source>
        <dbReference type="SAM" id="MobiDB-lite"/>
    </source>
</evidence>
<gene>
    <name evidence="2" type="ORF">LMJ30_10830</name>
</gene>
<comment type="caution">
    <text evidence="2">The sequence shown here is derived from an EMBL/GenBank/DDBJ whole genome shotgun (WGS) entry which is preliminary data.</text>
</comment>
<evidence type="ECO:0000313" key="2">
    <source>
        <dbReference type="EMBL" id="MCC6071452.1"/>
    </source>
</evidence>
<reference evidence="2 3" key="1">
    <citation type="submission" date="2021-11" db="EMBL/GenBank/DDBJ databases">
        <authorList>
            <person name="Huq M.A."/>
        </authorList>
    </citation>
    <scope>NUCLEOTIDE SEQUENCE [LARGE SCALE GENOMIC DNA]</scope>
    <source>
        <strain evidence="2 3">MAHUQ-52</strain>
    </source>
</reference>
<sequence>MLKHAKTSTAGPSSDPAKVGGDDWNANHVVDSGGLEFAAGTAGLAIPAAGKILLHGRTLANHGMPSYRAADGMGAILQASLARNKVMLWSPSGNNTGIALVGTTHAPSTTTATQRNVAGGSLLTSLRRIGSVSAAAAGSSCGSLQVPLQWCRGYLLDTVGVGGFLAVYRFGCSDQATVAGARSFVGMTGVTTKIANVDPSSLINIIGVGTDSGDANLQIMHNDASGVATKVDLGPNFPDHTLSADVYELALFSAPASAEVGWQVTRLNTGHMASGTISTNLPTDTKLLAPQFWRNNGPTALAVEQDIVGLYIETDN</sequence>
<evidence type="ECO:0000313" key="3">
    <source>
        <dbReference type="Proteomes" id="UP001198701"/>
    </source>
</evidence>
<dbReference type="EMBL" id="JAJHPV010000013">
    <property type="protein sequence ID" value="MCC6071452.1"/>
    <property type="molecule type" value="Genomic_DNA"/>
</dbReference>
<organism evidence="2 3">
    <name type="scientific">Massilia agrisoli</name>
    <dbReference type="NCBI Taxonomy" id="2892444"/>
    <lineage>
        <taxon>Bacteria</taxon>
        <taxon>Pseudomonadati</taxon>
        <taxon>Pseudomonadota</taxon>
        <taxon>Betaproteobacteria</taxon>
        <taxon>Burkholderiales</taxon>
        <taxon>Oxalobacteraceae</taxon>
        <taxon>Telluria group</taxon>
        <taxon>Massilia</taxon>
    </lineage>
</organism>